<sequence length="207" mass="24486">MNMTQENRPLWQMYRGKFFWEDSSLYWGKRFQFPRIPIAPIDIGHGLDIIMEELSPSSPYSLEVEVRGKRATVRYKKWSTATHSDLPIWWTRFFTAFGIGAVMTSSGSFDKKYLLVDLKSRAYKYACDLLMPEHSYRPMFRVLVKAPPSPTWTAIKGWCSRFILRRAPPVEKAEEDPLMDMARYFQVPLVYMKLRFEDLYTVGRRRT</sequence>
<comment type="caution">
    <text evidence="1">The sequence shown here is derived from an EMBL/GenBank/DDBJ whole genome shotgun (WGS) entry which is preliminary data.</text>
</comment>
<proteinExistence type="predicted"/>
<protein>
    <submittedName>
        <fullName evidence="1">Uncharacterized protein</fullName>
    </submittedName>
</protein>
<dbReference type="AlphaFoldDB" id="A0A2M8F893"/>
<accession>A0A2M8F893</accession>
<evidence type="ECO:0000313" key="1">
    <source>
        <dbReference type="EMBL" id="PJC51947.1"/>
    </source>
</evidence>
<organism evidence="1 2">
    <name type="scientific">Candidatus Magasanikbacteria bacterium CG_4_9_14_0_2_um_filter_42_11</name>
    <dbReference type="NCBI Taxonomy" id="1974643"/>
    <lineage>
        <taxon>Bacteria</taxon>
        <taxon>Candidatus Magasanikiibacteriota</taxon>
    </lineage>
</organism>
<reference evidence="2" key="1">
    <citation type="submission" date="2017-09" db="EMBL/GenBank/DDBJ databases">
        <title>Depth-based differentiation of microbial function through sediment-hosted aquifers and enrichment of novel symbionts in the deep terrestrial subsurface.</title>
        <authorList>
            <person name="Probst A.J."/>
            <person name="Ladd B."/>
            <person name="Jarett J.K."/>
            <person name="Geller-Mcgrath D.E."/>
            <person name="Sieber C.M.K."/>
            <person name="Emerson J.B."/>
            <person name="Anantharaman K."/>
            <person name="Thomas B.C."/>
            <person name="Malmstrom R."/>
            <person name="Stieglmeier M."/>
            <person name="Klingl A."/>
            <person name="Woyke T."/>
            <person name="Ryan C.M."/>
            <person name="Banfield J.F."/>
        </authorList>
    </citation>
    <scope>NUCLEOTIDE SEQUENCE [LARGE SCALE GENOMIC DNA]</scope>
</reference>
<evidence type="ECO:0000313" key="2">
    <source>
        <dbReference type="Proteomes" id="UP000231456"/>
    </source>
</evidence>
<dbReference type="EMBL" id="PFRH01000164">
    <property type="protein sequence ID" value="PJC51947.1"/>
    <property type="molecule type" value="Genomic_DNA"/>
</dbReference>
<name>A0A2M8F893_9BACT</name>
<gene>
    <name evidence="1" type="ORF">CO030_05485</name>
</gene>
<dbReference type="Proteomes" id="UP000231456">
    <property type="component" value="Unassembled WGS sequence"/>
</dbReference>